<proteinExistence type="predicted"/>
<evidence type="ECO:0000313" key="5">
    <source>
        <dbReference type="Proteomes" id="UP000321514"/>
    </source>
</evidence>
<dbReference type="AlphaFoldDB" id="A0A511T3H3"/>
<evidence type="ECO:0008006" key="6">
    <source>
        <dbReference type="Google" id="ProtNLM"/>
    </source>
</evidence>
<dbReference type="PROSITE" id="PS51257">
    <property type="entry name" value="PROKAR_LIPOPROTEIN"/>
    <property type="match status" value="1"/>
</dbReference>
<comment type="caution">
    <text evidence="2">The sequence shown here is derived from an EMBL/GenBank/DDBJ whole genome shotgun (WGS) entry which is preliminary data.</text>
</comment>
<dbReference type="Proteomes" id="UP000183760">
    <property type="component" value="Unassembled WGS sequence"/>
</dbReference>
<reference evidence="3 4" key="1">
    <citation type="submission" date="2016-10" db="EMBL/GenBank/DDBJ databases">
        <authorList>
            <person name="Varghese N."/>
            <person name="Submissions S."/>
        </authorList>
    </citation>
    <scope>NUCLEOTIDE SEQUENCE [LARGE SCALE GENOMIC DNA]</scope>
    <source>
        <strain evidence="3 4">DSM 16525</strain>
    </source>
</reference>
<organism evidence="2 5">
    <name type="scientific">Myxococcus fulvus</name>
    <dbReference type="NCBI Taxonomy" id="33"/>
    <lineage>
        <taxon>Bacteria</taxon>
        <taxon>Pseudomonadati</taxon>
        <taxon>Myxococcota</taxon>
        <taxon>Myxococcia</taxon>
        <taxon>Myxococcales</taxon>
        <taxon>Cystobacterineae</taxon>
        <taxon>Myxococcaceae</taxon>
        <taxon>Myxococcus</taxon>
    </lineage>
</organism>
<dbReference type="RefSeq" id="WP_083560428.1">
    <property type="nucleotide sequence ID" value="NZ_BJXR01000030.1"/>
</dbReference>
<accession>A0A511T3H3</accession>
<evidence type="ECO:0000256" key="1">
    <source>
        <dbReference type="SAM" id="SignalP"/>
    </source>
</evidence>
<sequence>MTVFKKLVWACAAVSLSACGGLESSSPEESLGAREDALTTSSFGGCSFTISSAVIPGELPPRYAITLTRAASGTCPHAAGSVELGRSYNTPHIAVLGTGVGLATAFSTKHSPSGSANTQCRVNHIDPATLAKVRDDTIVVNFGAGNVPVCNLDKTDAGATLVVYGTKTGPLPGETGSGSNYVATYYNYFTSTTPPVYYAY</sequence>
<evidence type="ECO:0000313" key="4">
    <source>
        <dbReference type="Proteomes" id="UP000183760"/>
    </source>
</evidence>
<name>A0A511T3H3_MYXFU</name>
<dbReference type="OrthoDB" id="5512641at2"/>
<protein>
    <recommendedName>
        <fullName evidence="6">Lipoprotein</fullName>
    </recommendedName>
</protein>
<dbReference type="EMBL" id="FOIB01000008">
    <property type="protein sequence ID" value="SEU29776.1"/>
    <property type="molecule type" value="Genomic_DNA"/>
</dbReference>
<feature type="chain" id="PRO_5022831442" description="Lipoprotein" evidence="1">
    <location>
        <begin position="21"/>
        <end position="200"/>
    </location>
</feature>
<reference evidence="2 5" key="2">
    <citation type="submission" date="2019-07" db="EMBL/GenBank/DDBJ databases">
        <title>Whole genome shotgun sequence of Myxococcus fulvus NBRC 100333.</title>
        <authorList>
            <person name="Hosoyama A."/>
            <person name="Uohara A."/>
            <person name="Ohji S."/>
            <person name="Ichikawa N."/>
        </authorList>
    </citation>
    <scope>NUCLEOTIDE SEQUENCE [LARGE SCALE GENOMIC DNA]</scope>
    <source>
        <strain evidence="2 5">NBRC 100333</strain>
    </source>
</reference>
<dbReference type="Proteomes" id="UP000321514">
    <property type="component" value="Unassembled WGS sequence"/>
</dbReference>
<feature type="signal peptide" evidence="1">
    <location>
        <begin position="1"/>
        <end position="20"/>
    </location>
</feature>
<keyword evidence="1" id="KW-0732">Signal</keyword>
<evidence type="ECO:0000313" key="2">
    <source>
        <dbReference type="EMBL" id="GEN08716.1"/>
    </source>
</evidence>
<dbReference type="EMBL" id="BJXR01000030">
    <property type="protein sequence ID" value="GEN08716.1"/>
    <property type="molecule type" value="Genomic_DNA"/>
</dbReference>
<evidence type="ECO:0000313" key="3">
    <source>
        <dbReference type="EMBL" id="SEU29776.1"/>
    </source>
</evidence>
<keyword evidence="4" id="KW-1185">Reference proteome</keyword>
<gene>
    <name evidence="2" type="ORF">MFU01_37530</name>
    <name evidence="3" type="ORF">SAMN05443572_108242</name>
</gene>